<organism evidence="1 2">
    <name type="scientific">Methyloceanibacter marginalis</name>
    <dbReference type="NCBI Taxonomy" id="1774971"/>
    <lineage>
        <taxon>Bacteria</taxon>
        <taxon>Pseudomonadati</taxon>
        <taxon>Pseudomonadota</taxon>
        <taxon>Alphaproteobacteria</taxon>
        <taxon>Hyphomicrobiales</taxon>
        <taxon>Hyphomicrobiaceae</taxon>
        <taxon>Methyloceanibacter</taxon>
    </lineage>
</organism>
<dbReference type="InterPro" id="IPR058248">
    <property type="entry name" value="Lxx211020-like"/>
</dbReference>
<sequence length="150" mass="16021">MTRLRLIEIGVAVVLTMVALLFVAWTAWAAEAHGISVTDAWARPTIGQGRTTAAYLTITNEGATDDVLKAVKSPSAERVELHETKMTGDGVMQMRPLEDGLPIPAGATAELKPGGAHVMVMGLDGELAAGAVFPRRSNSPRRVRSISWCR</sequence>
<gene>
    <name evidence="1" type="ORF">AUC71_05350</name>
</gene>
<keyword evidence="2" id="KW-1185">Reference proteome</keyword>
<dbReference type="Pfam" id="PF04314">
    <property type="entry name" value="PCuAC"/>
    <property type="match status" value="1"/>
</dbReference>
<dbReference type="SUPFAM" id="SSF110087">
    <property type="entry name" value="DR1885-like metal-binding protein"/>
    <property type="match status" value="1"/>
</dbReference>
<comment type="caution">
    <text evidence="1">The sequence shown here is derived from an EMBL/GenBank/DDBJ whole genome shotgun (WGS) entry which is preliminary data.</text>
</comment>
<dbReference type="PANTHER" id="PTHR36302">
    <property type="entry name" value="BLR7088 PROTEIN"/>
    <property type="match status" value="1"/>
</dbReference>
<accession>A0A1E3VIR3</accession>
<dbReference type="InterPro" id="IPR036182">
    <property type="entry name" value="PCuAC_sf"/>
</dbReference>
<proteinExistence type="predicted"/>
<dbReference type="EMBL" id="LPWD01000470">
    <property type="protein sequence ID" value="ODR93405.1"/>
    <property type="molecule type" value="Genomic_DNA"/>
</dbReference>
<name>A0A1E3VIR3_9HYPH</name>
<dbReference type="PANTHER" id="PTHR36302:SF1">
    <property type="entry name" value="COPPER CHAPERONE PCU(A)C"/>
    <property type="match status" value="1"/>
</dbReference>
<evidence type="ECO:0000313" key="2">
    <source>
        <dbReference type="Proteomes" id="UP000095042"/>
    </source>
</evidence>
<protein>
    <recommendedName>
        <fullName evidence="3">Copper chaperone PCu(A)C</fullName>
    </recommendedName>
</protein>
<dbReference type="OrthoDB" id="9796962at2"/>
<dbReference type="Gene3D" id="2.60.40.1890">
    <property type="entry name" value="PCu(A)C copper chaperone"/>
    <property type="match status" value="1"/>
</dbReference>
<evidence type="ECO:0008006" key="3">
    <source>
        <dbReference type="Google" id="ProtNLM"/>
    </source>
</evidence>
<evidence type="ECO:0000313" key="1">
    <source>
        <dbReference type="EMBL" id="ODR93405.1"/>
    </source>
</evidence>
<dbReference type="InterPro" id="IPR007410">
    <property type="entry name" value="LpqE-like"/>
</dbReference>
<reference evidence="1 2" key="1">
    <citation type="journal article" date="2016" name="Environ. Microbiol.">
        <title>New Methyloceanibacter diversity from North Sea sediments includes methanotroph containing solely the soluble methane monooxygenase.</title>
        <authorList>
            <person name="Vekeman B."/>
            <person name="Kerckhof F.M."/>
            <person name="Cremers G."/>
            <person name="de Vos P."/>
            <person name="Vandamme P."/>
            <person name="Boon N."/>
            <person name="Op den Camp H.J."/>
            <person name="Heylen K."/>
        </authorList>
    </citation>
    <scope>NUCLEOTIDE SEQUENCE [LARGE SCALE GENOMIC DNA]</scope>
    <source>
        <strain evidence="1 2">R-67177</strain>
    </source>
</reference>
<dbReference type="AlphaFoldDB" id="A0A1E3VIR3"/>
<dbReference type="RefSeq" id="WP_158007916.1">
    <property type="nucleotide sequence ID" value="NZ_LPWD01000470.1"/>
</dbReference>
<dbReference type="Proteomes" id="UP000095042">
    <property type="component" value="Unassembled WGS sequence"/>
</dbReference>